<evidence type="ECO:0000256" key="7">
    <source>
        <dbReference type="ARBA" id="ARBA00022679"/>
    </source>
</evidence>
<reference evidence="12 13" key="1">
    <citation type="submission" date="2015-02" db="EMBL/GenBank/DDBJ databases">
        <title>Draft genome sequence of Kitasatospora griseola MF730-N6, a bafilomycin, terpentecin and satosporin producer.</title>
        <authorList>
            <person name="Arens J.C."/>
            <person name="Haltli B."/>
            <person name="Kerr R.G."/>
        </authorList>
    </citation>
    <scope>NUCLEOTIDE SEQUENCE [LARGE SCALE GENOMIC DNA]</scope>
    <source>
        <strain evidence="12 13">MF730-N6</strain>
    </source>
</reference>
<evidence type="ECO:0000256" key="9">
    <source>
        <dbReference type="ARBA" id="ARBA00030757"/>
    </source>
</evidence>
<dbReference type="Pfam" id="PF01135">
    <property type="entry name" value="PCMT"/>
    <property type="match status" value="1"/>
</dbReference>
<evidence type="ECO:0000256" key="11">
    <source>
        <dbReference type="ARBA" id="ARBA00031350"/>
    </source>
</evidence>
<dbReference type="InterPro" id="IPR000682">
    <property type="entry name" value="PCMT"/>
</dbReference>
<comment type="caution">
    <text evidence="12">The sequence shown here is derived from an EMBL/GenBank/DDBJ whole genome shotgun (WGS) entry which is preliminary data.</text>
</comment>
<dbReference type="GO" id="GO:0032259">
    <property type="term" value="P:methylation"/>
    <property type="evidence" value="ECO:0007669"/>
    <property type="project" value="UniProtKB-KW"/>
</dbReference>
<evidence type="ECO:0000313" key="12">
    <source>
        <dbReference type="EMBL" id="KIQ63912.1"/>
    </source>
</evidence>
<dbReference type="STRING" id="2064.TR51_22365"/>
<dbReference type="PANTHER" id="PTHR11579:SF0">
    <property type="entry name" value="PROTEIN-L-ISOASPARTATE(D-ASPARTATE) O-METHYLTRANSFERASE"/>
    <property type="match status" value="1"/>
</dbReference>
<dbReference type="Gene3D" id="3.40.50.150">
    <property type="entry name" value="Vaccinia Virus protein VP39"/>
    <property type="match status" value="1"/>
</dbReference>
<evidence type="ECO:0000256" key="10">
    <source>
        <dbReference type="ARBA" id="ARBA00031323"/>
    </source>
</evidence>
<evidence type="ECO:0000256" key="6">
    <source>
        <dbReference type="ARBA" id="ARBA00022603"/>
    </source>
</evidence>
<evidence type="ECO:0000256" key="5">
    <source>
        <dbReference type="ARBA" id="ARBA00022490"/>
    </source>
</evidence>
<keyword evidence="6 12" id="KW-0489">Methyltransferase</keyword>
<evidence type="ECO:0000256" key="2">
    <source>
        <dbReference type="ARBA" id="ARBA00005369"/>
    </source>
</evidence>
<evidence type="ECO:0000256" key="4">
    <source>
        <dbReference type="ARBA" id="ARBA00013346"/>
    </source>
</evidence>
<comment type="subcellular location">
    <subcellularLocation>
        <location evidence="1">Cytoplasm</location>
    </subcellularLocation>
</comment>
<dbReference type="InterPro" id="IPR029063">
    <property type="entry name" value="SAM-dependent_MTases_sf"/>
</dbReference>
<dbReference type="Proteomes" id="UP000032066">
    <property type="component" value="Unassembled WGS sequence"/>
</dbReference>
<gene>
    <name evidence="12" type="ORF">TR51_22365</name>
</gene>
<organism evidence="12 13">
    <name type="scientific">Kitasatospora griseola</name>
    <name type="common">Streptomyces griseolosporeus</name>
    <dbReference type="NCBI Taxonomy" id="2064"/>
    <lineage>
        <taxon>Bacteria</taxon>
        <taxon>Bacillati</taxon>
        <taxon>Actinomycetota</taxon>
        <taxon>Actinomycetes</taxon>
        <taxon>Kitasatosporales</taxon>
        <taxon>Streptomycetaceae</taxon>
        <taxon>Kitasatospora</taxon>
    </lineage>
</organism>
<keyword evidence="8" id="KW-0949">S-adenosyl-L-methionine</keyword>
<comment type="similarity">
    <text evidence="2">Belongs to the methyltransferase superfamily. L-isoaspartyl/D-aspartyl protein methyltransferase family.</text>
</comment>
<dbReference type="AlphaFoldDB" id="A0A0D0PU29"/>
<proteinExistence type="inferred from homology"/>
<evidence type="ECO:0000256" key="8">
    <source>
        <dbReference type="ARBA" id="ARBA00022691"/>
    </source>
</evidence>
<dbReference type="PATRIC" id="fig|2064.6.peg.4806"/>
<keyword evidence="5" id="KW-0963">Cytoplasm</keyword>
<evidence type="ECO:0000256" key="1">
    <source>
        <dbReference type="ARBA" id="ARBA00004496"/>
    </source>
</evidence>
<dbReference type="GO" id="GO:0004719">
    <property type="term" value="F:protein-L-isoaspartate (D-aspartate) O-methyltransferase activity"/>
    <property type="evidence" value="ECO:0007669"/>
    <property type="project" value="UniProtKB-EC"/>
</dbReference>
<keyword evidence="7 12" id="KW-0808">Transferase</keyword>
<sequence>MANGSLRSDWFAAYHAVPRHLFVPDTAWPGMADGVRQGDAVSRREDAAAWWRAVYADVPLTTQWDDGSHVGNSRGTAPSSSSSMPTMVFTMLAALDVTDGHRVLEIGTGTGWNAALLSHRLGSASVTTVEVDRTTATDAGRRLARAGYAPVAVVGDGAAGHPPAAPFDRVIATCSVREVPRAWIEQCRPGAVIVAPWGPEYGGEAVVRLTTQPDGGARGSFVHSSAFMRLRAQRTSRPSSLAYLSAPWPADGVRSTTTLSPDELGGWEAMFAIGARVPGVFPLTERYPDGSYTLWLHDTAVTSWATADREPGRAEFEVVQSGPRRLWDEVEAAWRWWDARGRPGFEQFELTVTPDGTHTVRLA</sequence>
<evidence type="ECO:0000256" key="3">
    <source>
        <dbReference type="ARBA" id="ARBA00011890"/>
    </source>
</evidence>
<dbReference type="SUPFAM" id="SSF53335">
    <property type="entry name" value="S-adenosyl-L-methionine-dependent methyltransferases"/>
    <property type="match status" value="1"/>
</dbReference>
<dbReference type="EMBL" id="JXZB01000004">
    <property type="protein sequence ID" value="KIQ63912.1"/>
    <property type="molecule type" value="Genomic_DNA"/>
</dbReference>
<dbReference type="GO" id="GO:0005737">
    <property type="term" value="C:cytoplasm"/>
    <property type="evidence" value="ECO:0007669"/>
    <property type="project" value="UniProtKB-SubCell"/>
</dbReference>
<dbReference type="PANTHER" id="PTHR11579">
    <property type="entry name" value="PROTEIN-L-ISOASPARTATE O-METHYLTRANSFERASE"/>
    <property type="match status" value="1"/>
</dbReference>
<name>A0A0D0PU29_KITGR</name>
<evidence type="ECO:0000313" key="13">
    <source>
        <dbReference type="Proteomes" id="UP000032066"/>
    </source>
</evidence>
<dbReference type="CDD" id="cd02440">
    <property type="entry name" value="AdoMet_MTases"/>
    <property type="match status" value="1"/>
</dbReference>
<protein>
    <recommendedName>
        <fullName evidence="4">Protein-L-isoaspartate O-methyltransferase</fullName>
        <ecNumber evidence="3">2.1.1.77</ecNumber>
    </recommendedName>
    <alternativeName>
        <fullName evidence="11">L-isoaspartyl protein carboxyl methyltransferase</fullName>
    </alternativeName>
    <alternativeName>
        <fullName evidence="9">Protein L-isoaspartyl methyltransferase</fullName>
    </alternativeName>
    <alternativeName>
        <fullName evidence="10">Protein-beta-aspartate methyltransferase</fullName>
    </alternativeName>
</protein>
<dbReference type="EC" id="2.1.1.77" evidence="3"/>
<accession>A0A0D0PU29</accession>
<keyword evidence="13" id="KW-1185">Reference proteome</keyword>